<dbReference type="EMBL" id="BLXT01001714">
    <property type="protein sequence ID" value="GFN87515.1"/>
    <property type="molecule type" value="Genomic_DNA"/>
</dbReference>
<keyword evidence="3" id="KW-1185">Reference proteome</keyword>
<reference evidence="2 3" key="1">
    <citation type="journal article" date="2021" name="Elife">
        <title>Chloroplast acquisition without the gene transfer in kleptoplastic sea slugs, Plakobranchus ocellatus.</title>
        <authorList>
            <person name="Maeda T."/>
            <person name="Takahashi S."/>
            <person name="Yoshida T."/>
            <person name="Shimamura S."/>
            <person name="Takaki Y."/>
            <person name="Nagai Y."/>
            <person name="Toyoda A."/>
            <person name="Suzuki Y."/>
            <person name="Arimoto A."/>
            <person name="Ishii H."/>
            <person name="Satoh N."/>
            <person name="Nishiyama T."/>
            <person name="Hasebe M."/>
            <person name="Maruyama T."/>
            <person name="Minagawa J."/>
            <person name="Obokata J."/>
            <person name="Shigenobu S."/>
        </authorList>
    </citation>
    <scope>NUCLEOTIDE SEQUENCE [LARGE SCALE GENOMIC DNA]</scope>
</reference>
<name>A0AAV3YJU5_9GAST</name>
<sequence length="101" mass="11301">MPARGNKKCSLKQRMKDKVKQLQAVRWASRSQPAQSSADHEQQNGHSLPPKQEGLTTSTSTPRASASKRKLNISQISSDDYCATMLTRIVDLSTLQPLFRF</sequence>
<evidence type="ECO:0000313" key="2">
    <source>
        <dbReference type="EMBL" id="GFN87515.1"/>
    </source>
</evidence>
<feature type="region of interest" description="Disordered" evidence="1">
    <location>
        <begin position="20"/>
        <end position="71"/>
    </location>
</feature>
<organism evidence="2 3">
    <name type="scientific">Plakobranchus ocellatus</name>
    <dbReference type="NCBI Taxonomy" id="259542"/>
    <lineage>
        <taxon>Eukaryota</taxon>
        <taxon>Metazoa</taxon>
        <taxon>Spiralia</taxon>
        <taxon>Lophotrochozoa</taxon>
        <taxon>Mollusca</taxon>
        <taxon>Gastropoda</taxon>
        <taxon>Heterobranchia</taxon>
        <taxon>Euthyneura</taxon>
        <taxon>Panpulmonata</taxon>
        <taxon>Sacoglossa</taxon>
        <taxon>Placobranchoidea</taxon>
        <taxon>Plakobranchidae</taxon>
        <taxon>Plakobranchus</taxon>
    </lineage>
</organism>
<proteinExistence type="predicted"/>
<protein>
    <submittedName>
        <fullName evidence="2">Uncharacterized protein</fullName>
    </submittedName>
</protein>
<feature type="compositionally biased region" description="Low complexity" evidence="1">
    <location>
        <begin position="56"/>
        <end position="65"/>
    </location>
</feature>
<evidence type="ECO:0000256" key="1">
    <source>
        <dbReference type="SAM" id="MobiDB-lite"/>
    </source>
</evidence>
<evidence type="ECO:0000313" key="3">
    <source>
        <dbReference type="Proteomes" id="UP000735302"/>
    </source>
</evidence>
<dbReference type="AlphaFoldDB" id="A0AAV3YJU5"/>
<accession>A0AAV3YJU5</accession>
<comment type="caution">
    <text evidence="2">The sequence shown here is derived from an EMBL/GenBank/DDBJ whole genome shotgun (WGS) entry which is preliminary data.</text>
</comment>
<dbReference type="Proteomes" id="UP000735302">
    <property type="component" value="Unassembled WGS sequence"/>
</dbReference>
<gene>
    <name evidence="2" type="ORF">PoB_001402100</name>
</gene>